<dbReference type="EMBL" id="MSDW01000001">
    <property type="protein sequence ID" value="OKY78251.1"/>
    <property type="molecule type" value="Genomic_DNA"/>
</dbReference>
<dbReference type="STRING" id="1903181.BTN85_0738"/>
<dbReference type="Proteomes" id="UP000185744">
    <property type="component" value="Unassembled WGS sequence"/>
</dbReference>
<keyword evidence="2" id="KW-1185">Reference proteome</keyword>
<dbReference type="AlphaFoldDB" id="A0A1Q6DV51"/>
<comment type="caution">
    <text evidence="1">The sequence shown here is derived from an EMBL/GenBank/DDBJ whole genome shotgun (WGS) entry which is preliminary data.</text>
</comment>
<organism evidence="1 2">
    <name type="scientific">Methanohalarchaeum thermophilum</name>
    <dbReference type="NCBI Taxonomy" id="1903181"/>
    <lineage>
        <taxon>Archaea</taxon>
        <taxon>Methanobacteriati</taxon>
        <taxon>Methanobacteriota</taxon>
        <taxon>Methanonatronarchaeia</taxon>
        <taxon>Methanonatronarchaeales</taxon>
        <taxon>Methanonatronarchaeaceae</taxon>
        <taxon>Candidatus Methanohalarchaeum</taxon>
    </lineage>
</organism>
<sequence length="179" mass="20416">MKKPKIELDKRDGSLRNLNPTASKIFEDPSSIKGFSDIFLGVISPKMLVGEKVKTPISTKNGEMLTILNAWEEEDKIIVEIPIDENSWLTNLISEEDEIEVESHQSALEQVVEAEDRLRESTEFGANEELLLHFSKVEDFNEFSSEIRDKDNVEIKNTDSMEDKIIVKVNVIPPTRGWL</sequence>
<evidence type="ECO:0000313" key="1">
    <source>
        <dbReference type="EMBL" id="OKY78251.1"/>
    </source>
</evidence>
<protein>
    <submittedName>
        <fullName evidence="1">Uncharacterized protein</fullName>
    </submittedName>
</protein>
<gene>
    <name evidence="1" type="ORF">BTN85_0738</name>
</gene>
<proteinExistence type="predicted"/>
<dbReference type="InParanoid" id="A0A1Q6DV51"/>
<evidence type="ECO:0000313" key="2">
    <source>
        <dbReference type="Proteomes" id="UP000185744"/>
    </source>
</evidence>
<accession>A0A1Q6DV51</accession>
<reference evidence="1" key="1">
    <citation type="submission" date="2016-12" db="EMBL/GenBank/DDBJ databases">
        <title>Discovery of methanogenic haloarchaea.</title>
        <authorList>
            <person name="Sorokin D.Y."/>
            <person name="Makarova K.S."/>
            <person name="Abbas B."/>
            <person name="Ferrer M."/>
            <person name="Golyshin P.N."/>
        </authorList>
    </citation>
    <scope>NUCLEOTIDE SEQUENCE [LARGE SCALE GENOMIC DNA]</scope>
    <source>
        <strain evidence="1">HMET1</strain>
    </source>
</reference>
<name>A0A1Q6DV51_METT1</name>